<accession>A0A3G8ZM63</accession>
<dbReference type="GO" id="GO:0032259">
    <property type="term" value="P:methylation"/>
    <property type="evidence" value="ECO:0007669"/>
    <property type="project" value="UniProtKB-KW"/>
</dbReference>
<keyword evidence="2" id="KW-0489">Methyltransferase</keyword>
<gene>
    <name evidence="2" type="ORF">EH165_06590</name>
</gene>
<proteinExistence type="predicted"/>
<dbReference type="KEGG" id="nak:EH165_06590"/>
<reference evidence="2 3" key="2">
    <citation type="submission" date="2018-12" db="EMBL/GenBank/DDBJ databases">
        <title>Nakamurella antarcticus sp. nov., isolated from Antarctica South Shetland Islands soil.</title>
        <authorList>
            <person name="Peng F."/>
        </authorList>
    </citation>
    <scope>NUCLEOTIDE SEQUENCE [LARGE SCALE GENOMIC DNA]</scope>
    <source>
        <strain evidence="2 3">S14-144</strain>
    </source>
</reference>
<dbReference type="EMBL" id="CP034170">
    <property type="protein sequence ID" value="AZI57867.1"/>
    <property type="molecule type" value="Genomic_DNA"/>
</dbReference>
<dbReference type="InterPro" id="IPR041497">
    <property type="entry name" value="Thump-like"/>
</dbReference>
<dbReference type="InterPro" id="IPR029063">
    <property type="entry name" value="SAM-dependent_MTases_sf"/>
</dbReference>
<feature type="domain" description="THUMP-like" evidence="1">
    <location>
        <begin position="314"/>
        <end position="383"/>
    </location>
</feature>
<dbReference type="GO" id="GO:0008168">
    <property type="term" value="F:methyltransferase activity"/>
    <property type="evidence" value="ECO:0007669"/>
    <property type="project" value="UniProtKB-KW"/>
</dbReference>
<dbReference type="Gene3D" id="3.40.50.150">
    <property type="entry name" value="Vaccinia Virus protein VP39"/>
    <property type="match status" value="1"/>
</dbReference>
<keyword evidence="3" id="KW-1185">Reference proteome</keyword>
<protein>
    <submittedName>
        <fullName evidence="2">Class I SAM-dependent methyltransferase</fullName>
    </submittedName>
</protein>
<keyword evidence="2" id="KW-0808">Transferase</keyword>
<sequence length="394" mass="42826">MSYRFTQTDLDYLRSDVGKHALAQFTGLAIDDRSMLADLTKVRKHTADHGTAVVETIRLRRRAIAKLGARSATWLLTDEALQQASPEPVAAHRARRLTGLAIHDVTCSIGADLVHLSRTASVAIGSDLHPIRAQMAAFNMATTGERAEIVVADALVPVSRGLLPYADPARRDGAGRRILSADTVPRVADLDEVWAHRPPVLRVPPGIDYEALARPGEVEIVSLDGSAREAVLWPQELARVARRATVLLSGGEGYELTSDDSDDIPVAPVGAWIVDPDAAVVRSHLVRHFAARHGLWQLDPHLAYLTGNLPPRVGRAFKVLDSAPYSERTVGEWLQKDGAGTVEIKVRGVDIEPDALRVRLRKYLTGPKSVDRTIVLARVGRNSMAYLTLAALAP</sequence>
<name>A0A3G8ZM63_9ACTN</name>
<evidence type="ECO:0000313" key="3">
    <source>
        <dbReference type="Proteomes" id="UP000268084"/>
    </source>
</evidence>
<dbReference type="Pfam" id="PF18096">
    <property type="entry name" value="Thump_like"/>
    <property type="match status" value="1"/>
</dbReference>
<evidence type="ECO:0000259" key="1">
    <source>
        <dbReference type="Pfam" id="PF18096"/>
    </source>
</evidence>
<organism evidence="2 3">
    <name type="scientific">Nakamurella antarctica</name>
    <dbReference type="NCBI Taxonomy" id="1902245"/>
    <lineage>
        <taxon>Bacteria</taxon>
        <taxon>Bacillati</taxon>
        <taxon>Actinomycetota</taxon>
        <taxon>Actinomycetes</taxon>
        <taxon>Nakamurellales</taxon>
        <taxon>Nakamurellaceae</taxon>
        <taxon>Nakamurella</taxon>
    </lineage>
</organism>
<dbReference type="AlphaFoldDB" id="A0A3G8ZM63"/>
<dbReference type="OrthoDB" id="9810570at2"/>
<dbReference type="Proteomes" id="UP000268084">
    <property type="component" value="Chromosome"/>
</dbReference>
<dbReference type="RefSeq" id="WP_124798671.1">
    <property type="nucleotide sequence ID" value="NZ_CP034170.1"/>
</dbReference>
<reference evidence="2 3" key="1">
    <citation type="submission" date="2018-11" db="EMBL/GenBank/DDBJ databases">
        <authorList>
            <person name="Da X."/>
        </authorList>
    </citation>
    <scope>NUCLEOTIDE SEQUENCE [LARGE SCALE GENOMIC DNA]</scope>
    <source>
        <strain evidence="2 3">S14-144</strain>
    </source>
</reference>
<evidence type="ECO:0000313" key="2">
    <source>
        <dbReference type="EMBL" id="AZI57867.1"/>
    </source>
</evidence>
<dbReference type="SUPFAM" id="SSF53335">
    <property type="entry name" value="S-adenosyl-L-methionine-dependent methyltransferases"/>
    <property type="match status" value="1"/>
</dbReference>